<proteinExistence type="predicted"/>
<dbReference type="AlphaFoldDB" id="A0A6A6SDR3"/>
<dbReference type="SMART" id="SM00368">
    <property type="entry name" value="LRR_RI"/>
    <property type="match status" value="5"/>
</dbReference>
<dbReference type="PANTHER" id="PTHR24113">
    <property type="entry name" value="RAN GTPASE-ACTIVATING PROTEIN 1"/>
    <property type="match status" value="1"/>
</dbReference>
<dbReference type="EMBL" id="MU006777">
    <property type="protein sequence ID" value="KAF2645919.1"/>
    <property type="molecule type" value="Genomic_DNA"/>
</dbReference>
<dbReference type="Proteomes" id="UP000799753">
    <property type="component" value="Unassembled WGS sequence"/>
</dbReference>
<dbReference type="GO" id="GO:0005096">
    <property type="term" value="F:GTPase activator activity"/>
    <property type="evidence" value="ECO:0007669"/>
    <property type="project" value="InterPro"/>
</dbReference>
<dbReference type="Pfam" id="PF13516">
    <property type="entry name" value="LRR_6"/>
    <property type="match status" value="1"/>
</dbReference>
<evidence type="ECO:0000313" key="2">
    <source>
        <dbReference type="Proteomes" id="UP000799753"/>
    </source>
</evidence>
<protein>
    <submittedName>
        <fullName evidence="1">RNI-like protein</fullName>
    </submittedName>
</protein>
<sequence length="568" mass="63163">MDAPRRRSANPEVSALASQVAEILYPTMENNIGALTKYEKDIVKLRHLVMKQRQRQIRDATARNEAVNWNKRILKQGAWDPVADPLSLDGVPSLPMPVKVAEPETLEPFFQHLALGGTEESDSSIRAKVEATEIAEPYYNVKCLEFEKGVVYSDHRMDLCKMVVGPTNIGDLLESLKTNTFITHFLLGNNIIGPHGAKCIVDFLEEFPNRMDTWYLAGNCIDTASLAILVNEWTKSTSVTNIWLKRNPLLPAAAPHIFKLITQTPNLRTLDLDQTELGDKGTAELFTMLVHHVPEKPLPLRNLYLNALGIGENATKAIANYLATPSCALDSLYMGNNPMGNKAAIALADGLKKNKSLTRLSLSSVGVSDNGVIAICEVLETHPTISMLELGQNFATADLASRYNWITDRTAHALHNLILTSSTLRYVNLDSQPLTHNGLSLILSAVLSSPSLLHYSAKSIHEQSKAAAAVKAGQEHIRLLKAVRGHLAENVKRVYNGMEYDEFMASERRWLVNDKTDVRKIDSVYRNRDAGMARRGLMKLDKWWDEEDETLKTVMKGAVGPVCTKRKH</sequence>
<keyword evidence="2" id="KW-1185">Reference proteome</keyword>
<evidence type="ECO:0000313" key="1">
    <source>
        <dbReference type="EMBL" id="KAF2645919.1"/>
    </source>
</evidence>
<dbReference type="Gene3D" id="3.80.10.10">
    <property type="entry name" value="Ribonuclease Inhibitor"/>
    <property type="match status" value="1"/>
</dbReference>
<gene>
    <name evidence="1" type="ORF">P280DRAFT_486969</name>
</gene>
<name>A0A6A6SDR3_9PLEO</name>
<dbReference type="InterPro" id="IPR027038">
    <property type="entry name" value="RanGap"/>
</dbReference>
<dbReference type="OrthoDB" id="333024at2759"/>
<dbReference type="InterPro" id="IPR001611">
    <property type="entry name" value="Leu-rich_rpt"/>
</dbReference>
<dbReference type="SUPFAM" id="SSF52047">
    <property type="entry name" value="RNI-like"/>
    <property type="match status" value="1"/>
</dbReference>
<reference evidence="1" key="1">
    <citation type="journal article" date="2020" name="Stud. Mycol.">
        <title>101 Dothideomycetes genomes: a test case for predicting lifestyles and emergence of pathogens.</title>
        <authorList>
            <person name="Haridas S."/>
            <person name="Albert R."/>
            <person name="Binder M."/>
            <person name="Bloem J."/>
            <person name="Labutti K."/>
            <person name="Salamov A."/>
            <person name="Andreopoulos B."/>
            <person name="Baker S."/>
            <person name="Barry K."/>
            <person name="Bills G."/>
            <person name="Bluhm B."/>
            <person name="Cannon C."/>
            <person name="Castanera R."/>
            <person name="Culley D."/>
            <person name="Daum C."/>
            <person name="Ezra D."/>
            <person name="Gonzalez J."/>
            <person name="Henrissat B."/>
            <person name="Kuo A."/>
            <person name="Liang C."/>
            <person name="Lipzen A."/>
            <person name="Lutzoni F."/>
            <person name="Magnuson J."/>
            <person name="Mondo S."/>
            <person name="Nolan M."/>
            <person name="Ohm R."/>
            <person name="Pangilinan J."/>
            <person name="Park H.-J."/>
            <person name="Ramirez L."/>
            <person name="Alfaro M."/>
            <person name="Sun H."/>
            <person name="Tritt A."/>
            <person name="Yoshinaga Y."/>
            <person name="Zwiers L.-H."/>
            <person name="Turgeon B."/>
            <person name="Goodwin S."/>
            <person name="Spatafora J."/>
            <person name="Crous P."/>
            <person name="Grigoriev I."/>
        </authorList>
    </citation>
    <scope>NUCLEOTIDE SEQUENCE</scope>
    <source>
        <strain evidence="1">CBS 473.64</strain>
    </source>
</reference>
<dbReference type="InterPro" id="IPR032675">
    <property type="entry name" value="LRR_dom_sf"/>
</dbReference>
<accession>A0A6A6SDR3</accession>
<organism evidence="1 2">
    <name type="scientific">Massarina eburnea CBS 473.64</name>
    <dbReference type="NCBI Taxonomy" id="1395130"/>
    <lineage>
        <taxon>Eukaryota</taxon>
        <taxon>Fungi</taxon>
        <taxon>Dikarya</taxon>
        <taxon>Ascomycota</taxon>
        <taxon>Pezizomycotina</taxon>
        <taxon>Dothideomycetes</taxon>
        <taxon>Pleosporomycetidae</taxon>
        <taxon>Pleosporales</taxon>
        <taxon>Massarineae</taxon>
        <taxon>Massarinaceae</taxon>
        <taxon>Massarina</taxon>
    </lineage>
</organism>